<dbReference type="EMBL" id="QPFP01000014">
    <property type="protein sequence ID" value="TEB32776.1"/>
    <property type="molecule type" value="Genomic_DNA"/>
</dbReference>
<dbReference type="AlphaFoldDB" id="A0A4Y7TF29"/>
<name>A0A4Y7TF29_COPMI</name>
<evidence type="ECO:0000313" key="1">
    <source>
        <dbReference type="EMBL" id="TEB32776.1"/>
    </source>
</evidence>
<proteinExistence type="predicted"/>
<evidence type="ECO:0000313" key="2">
    <source>
        <dbReference type="Proteomes" id="UP000298030"/>
    </source>
</evidence>
<sequence>MDEYLFIDLPLPAAMTHLWVDLPSTYTFGLCVNEGSVQSDMPSSLLRHLTSLTLDWNWAAHVKLLKKCTNLETLKFDLDGGVFEASTMRASFYPGCKHSQVYVRSVQALPLLKLQALRKLFFMLGREFWFSRDGAWCSANSSSTLESLSITNGAFEPDSMFDAMKDLTCLTHLTLDDAVFDIETLSKHHHSPLSSAERPGSVEAAPWP</sequence>
<gene>
    <name evidence="1" type="ORF">FA13DRAFT_226085</name>
</gene>
<reference evidence="1 2" key="1">
    <citation type="journal article" date="2019" name="Nat. Ecol. Evol.">
        <title>Megaphylogeny resolves global patterns of mushroom evolution.</title>
        <authorList>
            <person name="Varga T."/>
            <person name="Krizsan K."/>
            <person name="Foldi C."/>
            <person name="Dima B."/>
            <person name="Sanchez-Garcia M."/>
            <person name="Sanchez-Ramirez S."/>
            <person name="Szollosi G.J."/>
            <person name="Szarkandi J.G."/>
            <person name="Papp V."/>
            <person name="Albert L."/>
            <person name="Andreopoulos W."/>
            <person name="Angelini C."/>
            <person name="Antonin V."/>
            <person name="Barry K.W."/>
            <person name="Bougher N.L."/>
            <person name="Buchanan P."/>
            <person name="Buyck B."/>
            <person name="Bense V."/>
            <person name="Catcheside P."/>
            <person name="Chovatia M."/>
            <person name="Cooper J."/>
            <person name="Damon W."/>
            <person name="Desjardin D."/>
            <person name="Finy P."/>
            <person name="Geml J."/>
            <person name="Haridas S."/>
            <person name="Hughes K."/>
            <person name="Justo A."/>
            <person name="Karasinski D."/>
            <person name="Kautmanova I."/>
            <person name="Kiss B."/>
            <person name="Kocsube S."/>
            <person name="Kotiranta H."/>
            <person name="LaButti K.M."/>
            <person name="Lechner B.E."/>
            <person name="Liimatainen K."/>
            <person name="Lipzen A."/>
            <person name="Lukacs Z."/>
            <person name="Mihaltcheva S."/>
            <person name="Morgado L.N."/>
            <person name="Niskanen T."/>
            <person name="Noordeloos M.E."/>
            <person name="Ohm R.A."/>
            <person name="Ortiz-Santana B."/>
            <person name="Ovrebo C."/>
            <person name="Racz N."/>
            <person name="Riley R."/>
            <person name="Savchenko A."/>
            <person name="Shiryaev A."/>
            <person name="Soop K."/>
            <person name="Spirin V."/>
            <person name="Szebenyi C."/>
            <person name="Tomsovsky M."/>
            <person name="Tulloss R.E."/>
            <person name="Uehling J."/>
            <person name="Grigoriev I.V."/>
            <person name="Vagvolgyi C."/>
            <person name="Papp T."/>
            <person name="Martin F.M."/>
            <person name="Miettinen O."/>
            <person name="Hibbett D.S."/>
            <person name="Nagy L.G."/>
        </authorList>
    </citation>
    <scope>NUCLEOTIDE SEQUENCE [LARGE SCALE GENOMIC DNA]</scope>
    <source>
        <strain evidence="1 2">FP101781</strain>
    </source>
</reference>
<organism evidence="1 2">
    <name type="scientific">Coprinellus micaceus</name>
    <name type="common">Glistening ink-cap mushroom</name>
    <name type="synonym">Coprinus micaceus</name>
    <dbReference type="NCBI Taxonomy" id="71717"/>
    <lineage>
        <taxon>Eukaryota</taxon>
        <taxon>Fungi</taxon>
        <taxon>Dikarya</taxon>
        <taxon>Basidiomycota</taxon>
        <taxon>Agaricomycotina</taxon>
        <taxon>Agaricomycetes</taxon>
        <taxon>Agaricomycetidae</taxon>
        <taxon>Agaricales</taxon>
        <taxon>Agaricineae</taxon>
        <taxon>Psathyrellaceae</taxon>
        <taxon>Coprinellus</taxon>
    </lineage>
</organism>
<dbReference type="Gene3D" id="3.80.10.10">
    <property type="entry name" value="Ribonuclease Inhibitor"/>
    <property type="match status" value="1"/>
</dbReference>
<keyword evidence="2" id="KW-1185">Reference proteome</keyword>
<dbReference type="Proteomes" id="UP000298030">
    <property type="component" value="Unassembled WGS sequence"/>
</dbReference>
<dbReference type="InterPro" id="IPR032675">
    <property type="entry name" value="LRR_dom_sf"/>
</dbReference>
<dbReference type="SUPFAM" id="SSF52047">
    <property type="entry name" value="RNI-like"/>
    <property type="match status" value="1"/>
</dbReference>
<comment type="caution">
    <text evidence="1">The sequence shown here is derived from an EMBL/GenBank/DDBJ whole genome shotgun (WGS) entry which is preliminary data.</text>
</comment>
<accession>A0A4Y7TF29</accession>
<protein>
    <submittedName>
        <fullName evidence="1">Uncharacterized protein</fullName>
    </submittedName>
</protein>